<dbReference type="InterPro" id="IPR008936">
    <property type="entry name" value="Rho_GTPase_activation_prot"/>
</dbReference>
<dbReference type="PROSITE" id="PS50238">
    <property type="entry name" value="RHOGAP"/>
    <property type="match status" value="1"/>
</dbReference>
<dbReference type="FunFam" id="3.30.420.40:FF:000018">
    <property type="entry name" value="Actin-like protein (Centractin)"/>
    <property type="match status" value="1"/>
</dbReference>
<dbReference type="PROSITE" id="PS01132">
    <property type="entry name" value="ACTINS_ACT_LIKE"/>
    <property type="match status" value="1"/>
</dbReference>
<dbReference type="InterPro" id="IPR000198">
    <property type="entry name" value="RhoGAP_dom"/>
</dbReference>
<keyword evidence="13" id="KW-1185">Reference proteome</keyword>
<keyword evidence="4" id="KW-0963">Cytoplasm</keyword>
<dbReference type="Pfam" id="PF00169">
    <property type="entry name" value="PH"/>
    <property type="match status" value="1"/>
</dbReference>
<keyword evidence="5" id="KW-0206">Cytoskeleton</keyword>
<dbReference type="Pfam" id="PF00620">
    <property type="entry name" value="RhoGAP"/>
    <property type="match status" value="1"/>
</dbReference>
<dbReference type="PROSITE" id="PS50003">
    <property type="entry name" value="PH_DOMAIN"/>
    <property type="match status" value="1"/>
</dbReference>
<evidence type="ECO:0000259" key="9">
    <source>
        <dbReference type="PROSITE" id="PS50002"/>
    </source>
</evidence>
<keyword evidence="8" id="KW-0175">Coiled coil</keyword>
<evidence type="ECO:0000256" key="2">
    <source>
        <dbReference type="ARBA" id="ARBA00022443"/>
    </source>
</evidence>
<protein>
    <submittedName>
        <fullName evidence="12">Alpha-centractin</fullName>
    </submittedName>
</protein>
<evidence type="ECO:0000313" key="12">
    <source>
        <dbReference type="EMBL" id="KAJ5075770.1"/>
    </source>
</evidence>
<dbReference type="Gene3D" id="3.30.420.40">
    <property type="match status" value="2"/>
</dbReference>
<dbReference type="AlphaFoldDB" id="A0A9Q0LR78"/>
<dbReference type="GO" id="GO:0005096">
    <property type="term" value="F:GTPase activator activity"/>
    <property type="evidence" value="ECO:0007669"/>
    <property type="project" value="UniProtKB-KW"/>
</dbReference>
<dbReference type="SMART" id="SM00324">
    <property type="entry name" value="RhoGAP"/>
    <property type="match status" value="1"/>
</dbReference>
<dbReference type="InterPro" id="IPR043129">
    <property type="entry name" value="ATPase_NBD"/>
</dbReference>
<dbReference type="Proteomes" id="UP001149090">
    <property type="component" value="Unassembled WGS sequence"/>
</dbReference>
<dbReference type="PANTHER" id="PTHR11937">
    <property type="entry name" value="ACTIN"/>
    <property type="match status" value="1"/>
</dbReference>
<dbReference type="PROSITE" id="PS50002">
    <property type="entry name" value="SH3"/>
    <property type="match status" value="1"/>
</dbReference>
<feature type="domain" description="SH3" evidence="9">
    <location>
        <begin position="681"/>
        <end position="740"/>
    </location>
</feature>
<evidence type="ECO:0000256" key="7">
    <source>
        <dbReference type="RuleBase" id="RU000487"/>
    </source>
</evidence>
<comment type="caution">
    <text evidence="12">The sequence shown here is derived from an EMBL/GenBank/DDBJ whole genome shotgun (WGS) entry which is preliminary data.</text>
</comment>
<evidence type="ECO:0000256" key="1">
    <source>
        <dbReference type="ARBA" id="ARBA00004245"/>
    </source>
</evidence>
<dbReference type="EMBL" id="JAPDFW010000063">
    <property type="protein sequence ID" value="KAJ5075770.1"/>
    <property type="molecule type" value="Genomic_DNA"/>
</dbReference>
<evidence type="ECO:0000259" key="10">
    <source>
        <dbReference type="PROSITE" id="PS50003"/>
    </source>
</evidence>
<dbReference type="InterPro" id="IPR001849">
    <property type="entry name" value="PH_domain"/>
</dbReference>
<evidence type="ECO:0000259" key="11">
    <source>
        <dbReference type="PROSITE" id="PS50238"/>
    </source>
</evidence>
<evidence type="ECO:0000256" key="5">
    <source>
        <dbReference type="ARBA" id="ARBA00023212"/>
    </source>
</evidence>
<dbReference type="InterPro" id="IPR004000">
    <property type="entry name" value="Actin"/>
</dbReference>
<gene>
    <name evidence="12" type="ORF">M0811_06632</name>
</gene>
<dbReference type="CDD" id="cd10216">
    <property type="entry name" value="ASKHA_NBD_Arp1"/>
    <property type="match status" value="1"/>
</dbReference>
<dbReference type="InterPro" id="IPR036028">
    <property type="entry name" value="SH3-like_dom_sf"/>
</dbReference>
<dbReference type="SMART" id="SM00326">
    <property type="entry name" value="SH3"/>
    <property type="match status" value="1"/>
</dbReference>
<dbReference type="InterPro" id="IPR001452">
    <property type="entry name" value="SH3_domain"/>
</dbReference>
<feature type="domain" description="Rho-GAP" evidence="11">
    <location>
        <begin position="488"/>
        <end position="675"/>
    </location>
</feature>
<evidence type="ECO:0000256" key="8">
    <source>
        <dbReference type="SAM" id="Coils"/>
    </source>
</evidence>
<dbReference type="Gene3D" id="2.30.30.40">
    <property type="entry name" value="SH3 Domains"/>
    <property type="match status" value="1"/>
</dbReference>
<dbReference type="InterPro" id="IPR020902">
    <property type="entry name" value="Actin/actin-like_CS"/>
</dbReference>
<comment type="similarity">
    <text evidence="7">Belongs to the actin family.</text>
</comment>
<dbReference type="SMART" id="SM00268">
    <property type="entry name" value="ACTIN"/>
    <property type="match status" value="1"/>
</dbReference>
<feature type="domain" description="PH" evidence="10">
    <location>
        <begin position="377"/>
        <end position="479"/>
    </location>
</feature>
<dbReference type="SUPFAM" id="SSF50044">
    <property type="entry name" value="SH3-domain"/>
    <property type="match status" value="1"/>
</dbReference>
<name>A0A9Q0LR78_ANAIG</name>
<dbReference type="Pfam" id="PF14604">
    <property type="entry name" value="SH3_9"/>
    <property type="match status" value="1"/>
</dbReference>
<dbReference type="Gene3D" id="2.30.29.30">
    <property type="entry name" value="Pleckstrin-homology domain (PH domain)/Phosphotyrosine-binding domain (PTB)"/>
    <property type="match status" value="1"/>
</dbReference>
<keyword evidence="3" id="KW-0343">GTPase activation</keyword>
<feature type="coiled-coil region" evidence="8">
    <location>
        <begin position="751"/>
        <end position="841"/>
    </location>
</feature>
<dbReference type="SMART" id="SM00233">
    <property type="entry name" value="PH"/>
    <property type="match status" value="1"/>
</dbReference>
<dbReference type="PRINTS" id="PR00190">
    <property type="entry name" value="ACTIN"/>
</dbReference>
<evidence type="ECO:0000256" key="6">
    <source>
        <dbReference type="PROSITE-ProRule" id="PRU00192"/>
    </source>
</evidence>
<dbReference type="SUPFAM" id="SSF48350">
    <property type="entry name" value="GTPase activation domain, GAP"/>
    <property type="match status" value="1"/>
</dbReference>
<dbReference type="Pfam" id="PF00022">
    <property type="entry name" value="Actin"/>
    <property type="match status" value="1"/>
</dbReference>
<dbReference type="Gene3D" id="1.10.555.10">
    <property type="entry name" value="Rho GTPase activation protein"/>
    <property type="match status" value="1"/>
</dbReference>
<evidence type="ECO:0000256" key="4">
    <source>
        <dbReference type="ARBA" id="ARBA00022490"/>
    </source>
</evidence>
<dbReference type="SUPFAM" id="SSF50729">
    <property type="entry name" value="PH domain-like"/>
    <property type="match status" value="1"/>
</dbReference>
<evidence type="ECO:0000256" key="3">
    <source>
        <dbReference type="ARBA" id="ARBA00022468"/>
    </source>
</evidence>
<dbReference type="FunFam" id="3.90.640.10:FF:000007">
    <property type="entry name" value="Actin like 7B"/>
    <property type="match status" value="1"/>
</dbReference>
<reference evidence="12" key="1">
    <citation type="submission" date="2022-10" db="EMBL/GenBank/DDBJ databases">
        <title>Novel sulphate-reducing endosymbionts in the free-living metamonad Anaeramoeba.</title>
        <authorList>
            <person name="Jerlstrom-Hultqvist J."/>
            <person name="Cepicka I."/>
            <person name="Gallot-Lavallee L."/>
            <person name="Salas-Leiva D."/>
            <person name="Curtis B.A."/>
            <person name="Zahonova K."/>
            <person name="Pipaliya S."/>
            <person name="Dacks J."/>
            <person name="Roger A.J."/>
        </authorList>
    </citation>
    <scope>NUCLEOTIDE SEQUENCE</scope>
    <source>
        <strain evidence="12">BMAN</strain>
    </source>
</reference>
<dbReference type="GO" id="GO:0005856">
    <property type="term" value="C:cytoskeleton"/>
    <property type="evidence" value="ECO:0007669"/>
    <property type="project" value="UniProtKB-SubCell"/>
</dbReference>
<dbReference type="CDD" id="cd00159">
    <property type="entry name" value="RhoGAP"/>
    <property type="match status" value="1"/>
</dbReference>
<accession>A0A9Q0LR78</accession>
<dbReference type="SUPFAM" id="SSF53067">
    <property type="entry name" value="Actin-like ATPase domain"/>
    <property type="match status" value="2"/>
</dbReference>
<dbReference type="Gene3D" id="3.90.640.10">
    <property type="entry name" value="Actin, Chain A, domain 4"/>
    <property type="match status" value="1"/>
</dbReference>
<dbReference type="GO" id="GO:0007165">
    <property type="term" value="P:signal transduction"/>
    <property type="evidence" value="ECO:0007669"/>
    <property type="project" value="InterPro"/>
</dbReference>
<organism evidence="12 13">
    <name type="scientific">Anaeramoeba ignava</name>
    <name type="common">Anaerobic marine amoeba</name>
    <dbReference type="NCBI Taxonomy" id="1746090"/>
    <lineage>
        <taxon>Eukaryota</taxon>
        <taxon>Metamonada</taxon>
        <taxon>Anaeramoebidae</taxon>
        <taxon>Anaeramoeba</taxon>
    </lineage>
</organism>
<proteinExistence type="inferred from homology"/>
<sequence>MVDTVIATQTVVIDNGSGMIKAGLAGDETPKCLFPSFIGKIKNRKVMAGGLDGELFVGSKAEELRGLLKLKYPIEHGIVQDWSEMERIWNFIYSELRVQSEEHPILLTEAPLNPRKNREKSCRNIFETFGVPAFYVAQQAVLSLYASGRTTGVVLDSGDGVTQTVPIYEGFAIPHAISRIDIAGRDVTKYLQLLLRKSGNIFTTTAEFEIVKNIKEQTCQVMETIPTGEFDTIVKSSQILYRLPDGNDIQIGNERIQAPEILFNPEIIGSEFDSLPQILFNSIHQVDIDLRSRLYENIVLSGGSTLFPGFGNRLLNEIKTKAPKDIKIRISAPPERKFSTWIGGSILASLATFKKMWISMHEYDDGGAAITYNPIGLPLKYGFLAKQSGNHKRWKKRFFILKDEYLYYFKSRVDEIPCFEISLKNAEIKNDPNPKNTTIFMIFPESKEQETKEKSFLSLSAKTQEEKENWINSIEKEIRKASRKVIGSLINDVIKLRNDGKLIPEIIEKIIEFLKTNENENKILETEGLFTKSFPEEIKELITDLNRLKSIQLESIKNPHLIIELLITYFKELPVPLLTNEFYDEFKEELSNDKKELIQRFIDFFDKLSFPVYETLKYLIEFLEYITLKTNRFTVEFISKIFSKILFSQENKTEKEQEFQDRLIEFFIQEFGEIFVCHNNSELKFVRAIHNYVPQGWKQLSLEEGEIIQLIRTHSSGWWVGKLKGNVGLFPFNYTQFLTEDEKKEENQNFNQKSDYELNKLTEQNESTELELCIEQAQESNEKLEEIADYYHKHKQDISKENLIQILSFLTNEVKTLEKQLEKETMERTKLQEKLLRLTNEQLLEK</sequence>
<evidence type="ECO:0000313" key="13">
    <source>
        <dbReference type="Proteomes" id="UP001149090"/>
    </source>
</evidence>
<dbReference type="InterPro" id="IPR011993">
    <property type="entry name" value="PH-like_dom_sf"/>
</dbReference>
<comment type="subcellular location">
    <subcellularLocation>
        <location evidence="1">Cytoplasm</location>
        <location evidence="1">Cytoskeleton</location>
    </subcellularLocation>
</comment>
<keyword evidence="2 6" id="KW-0728">SH3 domain</keyword>